<keyword evidence="4" id="KW-0444">Lipid biosynthesis</keyword>
<dbReference type="InterPro" id="IPR029069">
    <property type="entry name" value="HotDog_dom_sf"/>
</dbReference>
<dbReference type="GO" id="GO:0016020">
    <property type="term" value="C:membrane"/>
    <property type="evidence" value="ECO:0007669"/>
    <property type="project" value="GOC"/>
</dbReference>
<dbReference type="EC" id="4.2.1.59" evidence="2"/>
<dbReference type="Proteomes" id="UP000837675">
    <property type="component" value="Unassembled WGS sequence"/>
</dbReference>
<sequence>MSSILNIQQIMKLIPHRYPFLLIDKIISIESGIKAVALKNVTVNENFFVGHFPIKPVMPGVLIIEVMAQAAAVFLIYDTKAEINNKLIYFTSIENAKFRKPVEPGDTMIIEVSKIQSRNSMWKIKGEVRVNDTLVTEAIVSAVLVDVEDK</sequence>
<dbReference type="InterPro" id="IPR010084">
    <property type="entry name" value="FabZ"/>
</dbReference>
<evidence type="ECO:0000313" key="10">
    <source>
        <dbReference type="Proteomes" id="UP000837675"/>
    </source>
</evidence>
<dbReference type="GO" id="GO:0009245">
    <property type="term" value="P:lipid A biosynthetic process"/>
    <property type="evidence" value="ECO:0007669"/>
    <property type="project" value="UniProtKB-KW"/>
</dbReference>
<dbReference type="FunFam" id="3.10.129.10:FF:000001">
    <property type="entry name" value="3-hydroxyacyl-[acyl-carrier-protein] dehydratase FabZ"/>
    <property type="match status" value="1"/>
</dbReference>
<dbReference type="PANTHER" id="PTHR30272:SF1">
    <property type="entry name" value="3-HYDROXYACYL-[ACYL-CARRIER-PROTEIN] DEHYDRATASE"/>
    <property type="match status" value="1"/>
</dbReference>
<dbReference type="Pfam" id="PF07977">
    <property type="entry name" value="FabA"/>
    <property type="match status" value="1"/>
</dbReference>
<comment type="function">
    <text evidence="8">Involved in unsaturated fatty acids biosynthesis. Catalyzes the dehydration of short chain beta-hydroxyacyl-ACPs and long chain saturated and unsaturated beta-hydroxyacyl-ACPs.</text>
</comment>
<comment type="caution">
    <text evidence="9">The sequence shown here is derived from an EMBL/GenBank/DDBJ whole genome shotgun (WGS) entry which is preliminary data.</text>
</comment>
<name>A0A8S4C155_9ACAR</name>
<comment type="subcellular location">
    <subcellularLocation>
        <location evidence="1">Cytoplasm</location>
    </subcellularLocation>
</comment>
<dbReference type="AlphaFoldDB" id="A0A8S4C155"/>
<keyword evidence="6" id="KW-0443">Lipid metabolism</keyword>
<evidence type="ECO:0000256" key="7">
    <source>
        <dbReference type="ARBA" id="ARBA00023239"/>
    </source>
</evidence>
<reference evidence="9" key="1">
    <citation type="submission" date="2021-06" db="EMBL/GenBank/DDBJ databases">
        <authorList>
            <person name="Nardi T."/>
            <person name="Nardi T."/>
        </authorList>
    </citation>
    <scope>NUCLEOTIDE SEQUENCE</scope>
</reference>
<keyword evidence="10" id="KW-1185">Reference proteome</keyword>
<evidence type="ECO:0000256" key="3">
    <source>
        <dbReference type="ARBA" id="ARBA00022490"/>
    </source>
</evidence>
<dbReference type="GO" id="GO:0006633">
    <property type="term" value="P:fatty acid biosynthetic process"/>
    <property type="evidence" value="ECO:0007669"/>
    <property type="project" value="InterPro"/>
</dbReference>
<evidence type="ECO:0000313" key="9">
    <source>
        <dbReference type="EMBL" id="CAG7590223.1"/>
    </source>
</evidence>
<protein>
    <recommendedName>
        <fullName evidence="2">3-hydroxyacyl-[acyl-carrier-protein] dehydratase</fullName>
        <ecNumber evidence="2">4.2.1.59</ecNumber>
    </recommendedName>
</protein>
<evidence type="ECO:0000256" key="4">
    <source>
        <dbReference type="ARBA" id="ARBA00022516"/>
    </source>
</evidence>
<evidence type="ECO:0000256" key="6">
    <source>
        <dbReference type="ARBA" id="ARBA00023098"/>
    </source>
</evidence>
<dbReference type="EMBL" id="CAJVAF010000092">
    <property type="protein sequence ID" value="CAG7590223.1"/>
    <property type="molecule type" value="Genomic_DNA"/>
</dbReference>
<evidence type="ECO:0000256" key="1">
    <source>
        <dbReference type="ARBA" id="ARBA00004496"/>
    </source>
</evidence>
<keyword evidence="7" id="KW-0456">Lyase</keyword>
<organism evidence="9 10">
    <name type="scientific">Hyalomma marginatum</name>
    <dbReference type="NCBI Taxonomy" id="34627"/>
    <lineage>
        <taxon>Eukaryota</taxon>
        <taxon>Metazoa</taxon>
        <taxon>Ecdysozoa</taxon>
        <taxon>Arthropoda</taxon>
        <taxon>Chelicerata</taxon>
        <taxon>Arachnida</taxon>
        <taxon>Acari</taxon>
        <taxon>Parasitiformes</taxon>
        <taxon>Ixodida</taxon>
        <taxon>Ixodoidea</taxon>
        <taxon>Ixodidae</taxon>
        <taxon>Hyalomminae</taxon>
        <taxon>Hyalomma</taxon>
    </lineage>
</organism>
<dbReference type="SUPFAM" id="SSF54637">
    <property type="entry name" value="Thioesterase/thiol ester dehydrase-isomerase"/>
    <property type="match status" value="1"/>
</dbReference>
<dbReference type="NCBIfam" id="TIGR01750">
    <property type="entry name" value="fabZ"/>
    <property type="match status" value="1"/>
</dbReference>
<gene>
    <name evidence="9" type="ORF">MHYMCMPASI_00269</name>
</gene>
<dbReference type="Gene3D" id="3.10.129.10">
    <property type="entry name" value="Hotdog Thioesterase"/>
    <property type="match status" value="1"/>
</dbReference>
<keyword evidence="5" id="KW-0441">Lipid A biosynthesis</keyword>
<dbReference type="CDD" id="cd01288">
    <property type="entry name" value="FabZ"/>
    <property type="match status" value="1"/>
</dbReference>
<accession>A0A8S4C155</accession>
<dbReference type="GO" id="GO:0005737">
    <property type="term" value="C:cytoplasm"/>
    <property type="evidence" value="ECO:0007669"/>
    <property type="project" value="UniProtKB-SubCell"/>
</dbReference>
<dbReference type="NCBIfam" id="NF000582">
    <property type="entry name" value="PRK00006.1"/>
    <property type="match status" value="1"/>
</dbReference>
<dbReference type="PANTHER" id="PTHR30272">
    <property type="entry name" value="3-HYDROXYACYL-[ACYL-CARRIER-PROTEIN] DEHYDRATASE"/>
    <property type="match status" value="1"/>
</dbReference>
<evidence type="ECO:0000256" key="8">
    <source>
        <dbReference type="ARBA" id="ARBA00025049"/>
    </source>
</evidence>
<evidence type="ECO:0000256" key="2">
    <source>
        <dbReference type="ARBA" id="ARBA00013167"/>
    </source>
</evidence>
<dbReference type="GO" id="GO:0019171">
    <property type="term" value="F:(3R)-hydroxyacyl-[acyl-carrier-protein] dehydratase activity"/>
    <property type="evidence" value="ECO:0007669"/>
    <property type="project" value="UniProtKB-EC"/>
</dbReference>
<keyword evidence="3" id="KW-0963">Cytoplasm</keyword>
<proteinExistence type="inferred from homology"/>
<dbReference type="HAMAP" id="MF_00406">
    <property type="entry name" value="FabZ"/>
    <property type="match status" value="1"/>
</dbReference>
<evidence type="ECO:0000256" key="5">
    <source>
        <dbReference type="ARBA" id="ARBA00022556"/>
    </source>
</evidence>
<dbReference type="InterPro" id="IPR013114">
    <property type="entry name" value="FabA_FabZ"/>
</dbReference>